<evidence type="ECO:0000256" key="6">
    <source>
        <dbReference type="ARBA" id="ARBA00022989"/>
    </source>
</evidence>
<dbReference type="InterPro" id="IPR022076">
    <property type="entry name" value="Limbin"/>
</dbReference>
<keyword evidence="4" id="KW-0963">Cytoplasm</keyword>
<dbReference type="Proteomes" id="UP000596742">
    <property type="component" value="Unassembled WGS sequence"/>
</dbReference>
<feature type="region of interest" description="Disordered" evidence="11">
    <location>
        <begin position="1193"/>
        <end position="1336"/>
    </location>
</feature>
<keyword evidence="9" id="KW-0966">Cell projection</keyword>
<evidence type="ECO:0000256" key="11">
    <source>
        <dbReference type="SAM" id="MobiDB-lite"/>
    </source>
</evidence>
<evidence type="ECO:0000313" key="14">
    <source>
        <dbReference type="Proteomes" id="UP000596742"/>
    </source>
</evidence>
<dbReference type="EMBL" id="UYJE01008880">
    <property type="protein sequence ID" value="VDI68085.1"/>
    <property type="molecule type" value="Genomic_DNA"/>
</dbReference>
<dbReference type="OrthoDB" id="8852462at2759"/>
<feature type="transmembrane region" description="Helical" evidence="12">
    <location>
        <begin position="282"/>
        <end position="306"/>
    </location>
</feature>
<evidence type="ECO:0000256" key="9">
    <source>
        <dbReference type="ARBA" id="ARBA00023273"/>
    </source>
</evidence>
<evidence type="ECO:0000256" key="4">
    <source>
        <dbReference type="ARBA" id="ARBA00022490"/>
    </source>
</evidence>
<evidence type="ECO:0000256" key="1">
    <source>
        <dbReference type="ARBA" id="ARBA00004120"/>
    </source>
</evidence>
<keyword evidence="5 12" id="KW-0812">Transmembrane</keyword>
<feature type="coiled-coil region" evidence="10">
    <location>
        <begin position="740"/>
        <end position="795"/>
    </location>
</feature>
<dbReference type="PANTHER" id="PTHR16795">
    <property type="entry name" value="LIMBIN/ELLIS-VAN CREVELD PROTEIN"/>
    <property type="match status" value="1"/>
</dbReference>
<feature type="compositionally biased region" description="Basic and acidic residues" evidence="11">
    <location>
        <begin position="1324"/>
        <end position="1336"/>
    </location>
</feature>
<feature type="compositionally biased region" description="Basic and acidic residues" evidence="11">
    <location>
        <begin position="647"/>
        <end position="659"/>
    </location>
</feature>
<feature type="coiled-coil region" evidence="10">
    <location>
        <begin position="950"/>
        <end position="1064"/>
    </location>
</feature>
<name>A0A8B6GQZ4_MYTGA</name>
<keyword evidence="3" id="KW-1003">Cell membrane</keyword>
<feature type="compositionally biased region" description="Basic and acidic residues" evidence="11">
    <location>
        <begin position="668"/>
        <end position="686"/>
    </location>
</feature>
<evidence type="ECO:0000256" key="10">
    <source>
        <dbReference type="SAM" id="Coils"/>
    </source>
</evidence>
<dbReference type="Pfam" id="PF12297">
    <property type="entry name" value="EVC2_like"/>
    <property type="match status" value="1"/>
</dbReference>
<keyword evidence="7 12" id="KW-0472">Membrane</keyword>
<evidence type="ECO:0000256" key="8">
    <source>
        <dbReference type="ARBA" id="ARBA00023212"/>
    </source>
</evidence>
<evidence type="ECO:0000256" key="5">
    <source>
        <dbReference type="ARBA" id="ARBA00022692"/>
    </source>
</evidence>
<dbReference type="GO" id="GO:0060170">
    <property type="term" value="C:ciliary membrane"/>
    <property type="evidence" value="ECO:0007669"/>
    <property type="project" value="TreeGrafter"/>
</dbReference>
<gene>
    <name evidence="13" type="ORF">MGAL_10B006816</name>
</gene>
<sequence>MKKKKCHSLTAVFSEFHPVLKQLQLALKRMKLLYAIFALLGFTSPVFGQQYTSNLNLTYEENAVITVGSQVINLNDTYYVNSAALDPAYINTNDYVRYPSLITANGHHMEIIGLNDSSGIYPASTIIFEKVIEMNDDTISTSQTQMLEIKLWLANNDSTETINNVYIEEDLTEGLKADYGTVTKGGTTIGTVTSTNGEREFIYTVGNLAASTSSSLTFIARPYGDDGTELGDGITYYYSNLYFDARDNGGTYRTVGPVPISVCVVRENNEISNLFYQHGFTALAFFMATLLGILLVALFAVLYVIFITKRRKSVVGIEDQVMMEKGKNIILNPAEVMKTGNTILDYSSTAADDSIVGILSMKDRLKRYREIDGLDIVSSIKVDTDIETERNDATVQATVLLLNGLHQNKDLSTANPQQVVNNFKKKRTNLDKNLDDEYKREVKKLYKKLGAKNKARMSHLLQKQKDERKKIVSEMYDLGDKERNHLLKMLDKQHQAEQTEETYKLKLEQDEETENLRKEFGARKRVGLKELQQGMLTEAGEIGLLDQQKMNWMLEEHRKTQEKLEKTYDEEISRQRMLLEEKLERRRALAKSSETQEDDQSYLLNTMAGHQLTLIEETQKSSGMGHDQAQKYIEEAKAELMALNERREKEREKQEEALHKKLSALKKQQLDNKRKEQKTKMDDFEARSIGTQSEGPVDPENYLTEKAQLQSKNRQELYNLEKEIDGQQATELEEFREESLDKTKEELHVHEENLIKKLEQEGLDRSRINSLLDKHEREVDRLESKQKEQQQLQKRHIDEVLAQRRQEWGRKKDQEKVEQEQLRDYEAKVVNKLICGQMSISDEERDRIMKEHEKQMVKLENSLTLNKLRQKRMLEEKLSQKKALLMQNLQEKQVMDRENLRRKLEHNAEEDDEEGLKKKMSLMKAQADHRMAVLQGNRLNMDDAMDEVRIEMMKERAQALKDQEERLGAMVASLQMSKAKELAKIEQQQKAINNLKSNLLEDLNSRDLLNDTETQKIIQSHRQAQDDLNKQMEEHRVKQEKILKKKLRDRLEVRQKAMEEQQRTELQEILVTCKNKTAMRIREALLLHKQMIAMEQFRNQLDREIAQTLENVRQEYNLKRMQKMQEQEYEFIGGLVKYSSLQQSECVAVLNMLFPSKTDEEIKKIMATIYGEQALGQKDKDNQRRNSSLLRRVQGLEKSSAPWAQLSDSTGSRKSPKKKGKKKKMVDEDDYYDNEQDFGGYGERPEPLGGHSDNYYEDHSFDTHQRFRNYDNDSDRPTSKSNKRRSFGEDIHFESPVASAPRQLPPLPAEAGGRKKKKKKLLKKLAESTYHDEDNF</sequence>
<comment type="caution">
    <text evidence="13">The sequence shown here is derived from an EMBL/GenBank/DDBJ whole genome shotgun (WGS) entry which is preliminary data.</text>
</comment>
<evidence type="ECO:0000256" key="2">
    <source>
        <dbReference type="ARBA" id="ARBA00004162"/>
    </source>
</evidence>
<dbReference type="GO" id="GO:0007224">
    <property type="term" value="P:smoothened signaling pathway"/>
    <property type="evidence" value="ECO:0007669"/>
    <property type="project" value="InterPro"/>
</dbReference>
<accession>A0A8B6GQZ4</accession>
<feature type="compositionally biased region" description="Basic residues" evidence="11">
    <location>
        <begin position="1214"/>
        <end position="1224"/>
    </location>
</feature>
<keyword evidence="10" id="KW-0175">Coiled coil</keyword>
<dbReference type="InterPro" id="IPR026501">
    <property type="entry name" value="Limbin/EVC"/>
</dbReference>
<dbReference type="PANTHER" id="PTHR16795:SF14">
    <property type="entry name" value="LIMBIN"/>
    <property type="match status" value="1"/>
</dbReference>
<feature type="region of interest" description="Disordered" evidence="11">
    <location>
        <begin position="647"/>
        <end position="701"/>
    </location>
</feature>
<reference evidence="13" key="1">
    <citation type="submission" date="2018-11" db="EMBL/GenBank/DDBJ databases">
        <authorList>
            <person name="Alioto T."/>
            <person name="Alioto T."/>
        </authorList>
    </citation>
    <scope>NUCLEOTIDE SEQUENCE</scope>
</reference>
<feature type="compositionally biased region" description="Basic and acidic residues" evidence="11">
    <location>
        <begin position="1254"/>
        <end position="1278"/>
    </location>
</feature>
<proteinExistence type="predicted"/>
<evidence type="ECO:0000313" key="13">
    <source>
        <dbReference type="EMBL" id="VDI68085.1"/>
    </source>
</evidence>
<keyword evidence="8" id="KW-0206">Cytoskeleton</keyword>
<keyword evidence="6 12" id="KW-1133">Transmembrane helix</keyword>
<comment type="subcellular location">
    <subcellularLocation>
        <location evidence="2">Cell membrane</location>
        <topology evidence="2">Single-pass membrane protein</topology>
    </subcellularLocation>
    <subcellularLocation>
        <location evidence="1">Cytoplasm</location>
        <location evidence="1">Cytoskeleton</location>
        <location evidence="1">Cilium basal body</location>
    </subcellularLocation>
</comment>
<feature type="compositionally biased region" description="Acidic residues" evidence="11">
    <location>
        <begin position="1227"/>
        <end position="1236"/>
    </location>
</feature>
<dbReference type="GO" id="GO:0098797">
    <property type="term" value="C:plasma membrane protein complex"/>
    <property type="evidence" value="ECO:0007669"/>
    <property type="project" value="TreeGrafter"/>
</dbReference>
<protein>
    <submittedName>
        <fullName evidence="13">Ellis van creveld syndrome protein 2</fullName>
    </submittedName>
</protein>
<keyword evidence="14" id="KW-1185">Reference proteome</keyword>
<evidence type="ECO:0000256" key="12">
    <source>
        <dbReference type="SAM" id="Phobius"/>
    </source>
</evidence>
<evidence type="ECO:0000256" key="7">
    <source>
        <dbReference type="ARBA" id="ARBA00023136"/>
    </source>
</evidence>
<feature type="compositionally biased region" description="Basic residues" evidence="11">
    <location>
        <begin position="1314"/>
        <end position="1323"/>
    </location>
</feature>
<organism evidence="13 14">
    <name type="scientific">Mytilus galloprovincialis</name>
    <name type="common">Mediterranean mussel</name>
    <dbReference type="NCBI Taxonomy" id="29158"/>
    <lineage>
        <taxon>Eukaryota</taxon>
        <taxon>Metazoa</taxon>
        <taxon>Spiralia</taxon>
        <taxon>Lophotrochozoa</taxon>
        <taxon>Mollusca</taxon>
        <taxon>Bivalvia</taxon>
        <taxon>Autobranchia</taxon>
        <taxon>Pteriomorphia</taxon>
        <taxon>Mytilida</taxon>
        <taxon>Mytiloidea</taxon>
        <taxon>Mytilidae</taxon>
        <taxon>Mytilinae</taxon>
        <taxon>Mytilus</taxon>
    </lineage>
</organism>
<evidence type="ECO:0000256" key="3">
    <source>
        <dbReference type="ARBA" id="ARBA00022475"/>
    </source>
</evidence>